<name>A0AAV4JBU8_9GAST</name>
<organism evidence="2 3">
    <name type="scientific">Elysia marginata</name>
    <dbReference type="NCBI Taxonomy" id="1093978"/>
    <lineage>
        <taxon>Eukaryota</taxon>
        <taxon>Metazoa</taxon>
        <taxon>Spiralia</taxon>
        <taxon>Lophotrochozoa</taxon>
        <taxon>Mollusca</taxon>
        <taxon>Gastropoda</taxon>
        <taxon>Heterobranchia</taxon>
        <taxon>Euthyneura</taxon>
        <taxon>Panpulmonata</taxon>
        <taxon>Sacoglossa</taxon>
        <taxon>Placobranchoidea</taxon>
        <taxon>Plakobranchidae</taxon>
        <taxon>Elysia</taxon>
    </lineage>
</organism>
<gene>
    <name evidence="2" type="ORF">ElyMa_006895200</name>
</gene>
<accession>A0AAV4JBU8</accession>
<keyword evidence="3" id="KW-1185">Reference proteome</keyword>
<feature type="compositionally biased region" description="Polar residues" evidence="1">
    <location>
        <begin position="24"/>
        <end position="37"/>
    </location>
</feature>
<evidence type="ECO:0000313" key="3">
    <source>
        <dbReference type="Proteomes" id="UP000762676"/>
    </source>
</evidence>
<comment type="caution">
    <text evidence="2">The sequence shown here is derived from an EMBL/GenBank/DDBJ whole genome shotgun (WGS) entry which is preliminary data.</text>
</comment>
<proteinExistence type="predicted"/>
<reference evidence="2 3" key="1">
    <citation type="journal article" date="2021" name="Elife">
        <title>Chloroplast acquisition without the gene transfer in kleptoplastic sea slugs, Plakobranchus ocellatus.</title>
        <authorList>
            <person name="Maeda T."/>
            <person name="Takahashi S."/>
            <person name="Yoshida T."/>
            <person name="Shimamura S."/>
            <person name="Takaki Y."/>
            <person name="Nagai Y."/>
            <person name="Toyoda A."/>
            <person name="Suzuki Y."/>
            <person name="Arimoto A."/>
            <person name="Ishii H."/>
            <person name="Satoh N."/>
            <person name="Nishiyama T."/>
            <person name="Hasebe M."/>
            <person name="Maruyama T."/>
            <person name="Minagawa J."/>
            <person name="Obokata J."/>
            <person name="Shigenobu S."/>
        </authorList>
    </citation>
    <scope>NUCLEOTIDE SEQUENCE [LARGE SCALE GENOMIC DNA]</scope>
</reference>
<feature type="region of interest" description="Disordered" evidence="1">
    <location>
        <begin position="24"/>
        <end position="52"/>
    </location>
</feature>
<dbReference type="EMBL" id="BMAT01013784">
    <property type="protein sequence ID" value="GFS20267.1"/>
    <property type="molecule type" value="Genomic_DNA"/>
</dbReference>
<sequence length="101" mass="10796">MCKTTSGLYIAMLQITDKSISSFTSKRNLKSRSTTESVTRHNRSNPGFVGPNPAACLVQPDPATSRPPPAMAARSQWGHCCGVRGGTRGYGRPRYGGAVKV</sequence>
<evidence type="ECO:0000256" key="1">
    <source>
        <dbReference type="SAM" id="MobiDB-lite"/>
    </source>
</evidence>
<dbReference type="Proteomes" id="UP000762676">
    <property type="component" value="Unassembled WGS sequence"/>
</dbReference>
<dbReference type="AlphaFoldDB" id="A0AAV4JBU8"/>
<protein>
    <submittedName>
        <fullName evidence="2">Uncharacterized protein</fullName>
    </submittedName>
</protein>
<evidence type="ECO:0000313" key="2">
    <source>
        <dbReference type="EMBL" id="GFS20267.1"/>
    </source>
</evidence>